<name>A0AC55CHA8_ECHTE</name>
<protein>
    <submittedName>
        <fullName evidence="2">Histone H4 transcription factor</fullName>
    </submittedName>
</protein>
<keyword evidence="1" id="KW-1185">Reference proteome</keyword>
<dbReference type="RefSeq" id="XP_045139500.1">
    <property type="nucleotide sequence ID" value="XM_045283565.1"/>
</dbReference>
<accession>A0AC55CHA8</accession>
<dbReference type="Proteomes" id="UP000694863">
    <property type="component" value="Unplaced"/>
</dbReference>
<evidence type="ECO:0000313" key="2">
    <source>
        <dbReference type="RefSeq" id="XP_045139500.1"/>
    </source>
</evidence>
<evidence type="ECO:0000313" key="1">
    <source>
        <dbReference type="Proteomes" id="UP000694863"/>
    </source>
</evidence>
<proteinExistence type="predicted"/>
<organism evidence="1 2">
    <name type="scientific">Echinops telfairi</name>
    <name type="common">Lesser hedgehog tenrec</name>
    <dbReference type="NCBI Taxonomy" id="9371"/>
    <lineage>
        <taxon>Eukaryota</taxon>
        <taxon>Metazoa</taxon>
        <taxon>Chordata</taxon>
        <taxon>Craniata</taxon>
        <taxon>Vertebrata</taxon>
        <taxon>Euteleostomi</taxon>
        <taxon>Mammalia</taxon>
        <taxon>Eutheria</taxon>
        <taxon>Afrotheria</taxon>
        <taxon>Tenrecidae</taxon>
        <taxon>Tenrecinae</taxon>
        <taxon>Echinops</taxon>
    </lineage>
</organism>
<sequence length="451" mass="51003">MCRVARMWTREAAGHGLPASPVQPEACQGKAMPPPGKAARKENLGLQCEWGSCSFVCSAMEEFCEHVTQHLQQHLHSAEEKEEEEDPLEEEFSCLWQECDFCSIDNSVDLIRHVYFHCYHTKLKQWGLQALQTRADLSPCILDLQSRNVVPDIPDHFLCLWEHCESSFDNPEWFYRHVEAHSLCCEYRAAGKDNHVVLCGWQGCTCTFKDRCKLREHLRSHTQEKVVACPTCGGMFANNTKFLDHIRRQTSLEQQRFQCSHCSKRFATERLLRDHMRNHASLRTLGLLPSFIFAPPLPVPRPCLSAPHHVCCPLCPCLTRYKEHEDGYMRLQLVRYESVELTQQLLRQPQEEPGLGVSLNESSLQGILLETVPEDPGLEEAEEGGGGEGTALQETPSPVPHLVNQTSAQSQQEIVYYVLSEAPGQPPLHAEPPSGSGTEKLQGTAKEPRYP</sequence>
<gene>
    <name evidence="2" type="primary">LOC101650583</name>
</gene>
<reference evidence="2" key="1">
    <citation type="submission" date="2025-08" db="UniProtKB">
        <authorList>
            <consortium name="RefSeq"/>
        </authorList>
    </citation>
    <scope>IDENTIFICATION</scope>
</reference>